<dbReference type="AlphaFoldDB" id="A0A060T0V2"/>
<accession>A0A060T0V2</accession>
<dbReference type="Pfam" id="PF00107">
    <property type="entry name" value="ADH_zinc_N"/>
    <property type="match status" value="1"/>
</dbReference>
<evidence type="ECO:0000313" key="2">
    <source>
        <dbReference type="EMBL" id="CDP34583.1"/>
    </source>
</evidence>
<dbReference type="PANTHER" id="PTHR45033:SF2">
    <property type="entry name" value="ZINC-TYPE ALCOHOL DEHYDROGENASE-LIKE PROTEIN C1773.06C"/>
    <property type="match status" value="1"/>
</dbReference>
<dbReference type="SUPFAM" id="SSF50129">
    <property type="entry name" value="GroES-like"/>
    <property type="match status" value="1"/>
</dbReference>
<reference evidence="2" key="2">
    <citation type="submission" date="2014-06" db="EMBL/GenBank/DDBJ databases">
        <title>The complete genome of Blastobotrys (Arxula) adeninivorans LS3 - a yeast of biotechnological interest.</title>
        <authorList>
            <person name="Kunze G."/>
            <person name="Gaillardin C."/>
            <person name="Czernicka M."/>
            <person name="Durrens P."/>
            <person name="Martin T."/>
            <person name="Boer E."/>
            <person name="Gabaldon T."/>
            <person name="Cruz J."/>
            <person name="Talla E."/>
            <person name="Marck C."/>
            <person name="Goffeau A."/>
            <person name="Barbe V."/>
            <person name="Baret P."/>
            <person name="Baronian K."/>
            <person name="Beier S."/>
            <person name="Bleykasten C."/>
            <person name="Bode R."/>
            <person name="Casaregola S."/>
            <person name="Despons L."/>
            <person name="Fairhead C."/>
            <person name="Giersberg M."/>
            <person name="Gierski P."/>
            <person name="Hahnel U."/>
            <person name="Hartmann A."/>
            <person name="Jankowska D."/>
            <person name="Jubin C."/>
            <person name="Jung P."/>
            <person name="Lafontaine I."/>
            <person name="Leh-Louis V."/>
            <person name="Lemaire M."/>
            <person name="Marcet-Houben M."/>
            <person name="Mascher M."/>
            <person name="Morel G."/>
            <person name="Richard G.-F."/>
            <person name="Riechen J."/>
            <person name="Sacerdot C."/>
            <person name="Sarkar A."/>
            <person name="Savel G."/>
            <person name="Schacherer J."/>
            <person name="Sherman D."/>
            <person name="Straub M.-L."/>
            <person name="Stein N."/>
            <person name="Thierry A."/>
            <person name="Trautwein-Schult A."/>
            <person name="Westhof E."/>
            <person name="Worch S."/>
            <person name="Dujon B."/>
            <person name="Souciet J.-L."/>
            <person name="Wincker P."/>
            <person name="Scholz U."/>
            <person name="Neuveglise N."/>
        </authorList>
    </citation>
    <scope>NUCLEOTIDE SEQUENCE</scope>
    <source>
        <strain evidence="2">LS3</strain>
    </source>
</reference>
<dbReference type="Gene3D" id="3.90.180.10">
    <property type="entry name" value="Medium-chain alcohol dehydrogenases, catalytic domain"/>
    <property type="match status" value="1"/>
</dbReference>
<dbReference type="SMART" id="SM00829">
    <property type="entry name" value="PKS_ER"/>
    <property type="match status" value="1"/>
</dbReference>
<dbReference type="InterPro" id="IPR011032">
    <property type="entry name" value="GroES-like_sf"/>
</dbReference>
<evidence type="ECO:0000259" key="1">
    <source>
        <dbReference type="SMART" id="SM00829"/>
    </source>
</evidence>
<dbReference type="PhylomeDB" id="A0A060T0V2"/>
<sequence length="386" mass="41897">MGLESRYYCRRNINVPRSCGDLSSDYKIDTMSIPQQHTVYRLNKVGSFRDLEAHREPIPKLASNQVLIQTKSVTLNYRDYIIANGKYGKKLGDLKGRVPCSDAAGIVVAVGDDVTNVSVGDHVVTNFSPNHLYGPYNREQHVDLGGEVDGTLREYVPISSEAVTKIRKDSPLSWAEKASLVCTGVTVWNALYGCKQLRPGQSVLILGTGGVSLTALAIAKAAGAQTIITSSSDEKLAKIKDHYNPDHTINYAKNPSWGATVAEITGGGVDFVIENGGPGTLFQSITAAAPGGVISLIGVNAIKAEQQLAAYYLNIMFKGLIVRGIVVGSHELSEQLIKFVDSKDLRIHVDHQYNFHDGGVFKAFEKLESKEHVGKIAINFGPQTRL</sequence>
<dbReference type="InterPro" id="IPR013149">
    <property type="entry name" value="ADH-like_C"/>
</dbReference>
<dbReference type="Gene3D" id="3.40.50.720">
    <property type="entry name" value="NAD(P)-binding Rossmann-like Domain"/>
    <property type="match status" value="1"/>
</dbReference>
<reference evidence="2" key="1">
    <citation type="submission" date="2014-02" db="EMBL/GenBank/DDBJ databases">
        <authorList>
            <person name="Genoscope - CEA"/>
        </authorList>
    </citation>
    <scope>NUCLEOTIDE SEQUENCE</scope>
    <source>
        <strain evidence="2">LS3</strain>
    </source>
</reference>
<organism evidence="2">
    <name type="scientific">Blastobotrys adeninivorans</name>
    <name type="common">Yeast</name>
    <name type="synonym">Arxula adeninivorans</name>
    <dbReference type="NCBI Taxonomy" id="409370"/>
    <lineage>
        <taxon>Eukaryota</taxon>
        <taxon>Fungi</taxon>
        <taxon>Dikarya</taxon>
        <taxon>Ascomycota</taxon>
        <taxon>Saccharomycotina</taxon>
        <taxon>Dipodascomycetes</taxon>
        <taxon>Dipodascales</taxon>
        <taxon>Trichomonascaceae</taxon>
        <taxon>Blastobotrys</taxon>
    </lineage>
</organism>
<dbReference type="SUPFAM" id="SSF51735">
    <property type="entry name" value="NAD(P)-binding Rossmann-fold domains"/>
    <property type="match status" value="1"/>
</dbReference>
<gene>
    <name evidence="2" type="ORF">GNLVRS02_ARAD1C15796g</name>
</gene>
<dbReference type="PANTHER" id="PTHR45033">
    <property type="match status" value="1"/>
</dbReference>
<dbReference type="EMBL" id="HG937693">
    <property type="protein sequence ID" value="CDP34583.1"/>
    <property type="molecule type" value="Genomic_DNA"/>
</dbReference>
<dbReference type="InterPro" id="IPR013154">
    <property type="entry name" value="ADH-like_N"/>
</dbReference>
<dbReference type="GO" id="GO:0016491">
    <property type="term" value="F:oxidoreductase activity"/>
    <property type="evidence" value="ECO:0007669"/>
    <property type="project" value="InterPro"/>
</dbReference>
<name>A0A060T0V2_BLAAD</name>
<feature type="domain" description="Enoyl reductase (ER)" evidence="1">
    <location>
        <begin position="46"/>
        <end position="378"/>
    </location>
</feature>
<dbReference type="InterPro" id="IPR020843">
    <property type="entry name" value="ER"/>
</dbReference>
<dbReference type="Pfam" id="PF08240">
    <property type="entry name" value="ADH_N"/>
    <property type="match status" value="1"/>
</dbReference>
<dbReference type="InterPro" id="IPR052711">
    <property type="entry name" value="Zinc_ADH-like"/>
</dbReference>
<dbReference type="CDD" id="cd08276">
    <property type="entry name" value="MDR7"/>
    <property type="match status" value="1"/>
</dbReference>
<protein>
    <submittedName>
        <fullName evidence="2">ARAD1C15796p</fullName>
    </submittedName>
</protein>
<dbReference type="InterPro" id="IPR036291">
    <property type="entry name" value="NAD(P)-bd_dom_sf"/>
</dbReference>
<proteinExistence type="predicted"/>